<organism evidence="12 13">
    <name type="scientific">Ornithinimicrobium kibberense</name>
    <dbReference type="NCBI Taxonomy" id="282060"/>
    <lineage>
        <taxon>Bacteria</taxon>
        <taxon>Bacillati</taxon>
        <taxon>Actinomycetota</taxon>
        <taxon>Actinomycetes</taxon>
        <taxon>Micrococcales</taxon>
        <taxon>Ornithinimicrobiaceae</taxon>
        <taxon>Ornithinimicrobium</taxon>
    </lineage>
</organism>
<evidence type="ECO:0000256" key="6">
    <source>
        <dbReference type="ARBA" id="ARBA00022676"/>
    </source>
</evidence>
<dbReference type="SUPFAM" id="SSF53756">
    <property type="entry name" value="UDP-Glycosyltransferase/glycogen phosphorylase"/>
    <property type="match status" value="1"/>
</dbReference>
<comment type="similarity">
    <text evidence="3">Belongs to the glycogen phosphorylase family.</text>
</comment>
<dbReference type="RefSeq" id="WP_141338970.1">
    <property type="nucleotide sequence ID" value="NZ_JBHMAX010000019.1"/>
</dbReference>
<dbReference type="InterPro" id="IPR024517">
    <property type="entry name" value="Glycogen_phosphorylase_DUF3417"/>
</dbReference>
<evidence type="ECO:0000256" key="1">
    <source>
        <dbReference type="ARBA" id="ARBA00001275"/>
    </source>
</evidence>
<proteinExistence type="inferred from homology"/>
<dbReference type="Pfam" id="PF11897">
    <property type="entry name" value="DUF3417"/>
    <property type="match status" value="1"/>
</dbReference>
<evidence type="ECO:0000256" key="8">
    <source>
        <dbReference type="ARBA" id="ARBA00022898"/>
    </source>
</evidence>
<evidence type="ECO:0000256" key="10">
    <source>
        <dbReference type="ARBA" id="ARBA00025174"/>
    </source>
</evidence>
<comment type="catalytic activity">
    <reaction evidence="1">
        <text>[(1-&gt;4)-alpha-D-glucosyl](n) + phosphate = [(1-&gt;4)-alpha-D-glucosyl](n-1) + alpha-D-glucose 1-phosphate</text>
        <dbReference type="Rhea" id="RHEA:41732"/>
        <dbReference type="Rhea" id="RHEA-COMP:9584"/>
        <dbReference type="Rhea" id="RHEA-COMP:9586"/>
        <dbReference type="ChEBI" id="CHEBI:15444"/>
        <dbReference type="ChEBI" id="CHEBI:43474"/>
        <dbReference type="ChEBI" id="CHEBI:58601"/>
        <dbReference type="EC" id="2.4.1.1"/>
    </reaction>
</comment>
<keyword evidence="7" id="KW-0808">Transferase</keyword>
<dbReference type="PANTHER" id="PTHR42655:SF1">
    <property type="entry name" value="GLYCOGEN PHOSPHORYLASE"/>
    <property type="match status" value="1"/>
</dbReference>
<evidence type="ECO:0000256" key="2">
    <source>
        <dbReference type="ARBA" id="ARBA00001933"/>
    </source>
</evidence>
<evidence type="ECO:0000256" key="7">
    <source>
        <dbReference type="ARBA" id="ARBA00022679"/>
    </source>
</evidence>
<evidence type="ECO:0000259" key="11">
    <source>
        <dbReference type="Pfam" id="PF11897"/>
    </source>
</evidence>
<evidence type="ECO:0000313" key="13">
    <source>
        <dbReference type="Proteomes" id="UP001589613"/>
    </source>
</evidence>
<keyword evidence="8" id="KW-0663">Pyridoxal phosphate</keyword>
<sequence>MKAIRRLHVRTVLPQTLAPLHDLALNLRWSWHPPTRDIFASIDPELWQASGHDPVAVLSSLRTADMDRLAADESFVTRVHEAAADLERYLTKPRWYQQEGAGRTAEHGDRELRSIAYFSPEFGITSVLPQYSGGLGILAGDHLKAASDQGIPIVGVGLFYTSGYFAQRFNAEGWQQESYPVLDPDDLPLSLLREEDGTPVVVRLAMPQGGHLDARVWRAQVGRVPLLLLDSDVETNDAARREVTNRLYGGGGDQRLEQEMLLGIGGVRALRAYSRITGAPEPTVYHTNEGHAGFQGVERISELVSRAGLTFDEALRAVRAGTVFTTHTPVPAGIDRFDVDAIRAHFAEDGCQLDGVPLDRLLALGAEDYEGGDRSRFNMAVMGMRLGQRVNGVSRLHGAVSREMFSGLWPGFDLDEVPIGSVTNGVHAGTWVDRKLYDLAKAHLGPETAARSVFTRIHEVPIDAFWRTKRELRAQLIDDARARLKTSLRDRGVTEAELGWTEDVLDPDALTIGFARRGATYKRLTLMLRDPERLKKLLNDPERPVQLLIAGKSHPADDTGKALIQQMVRFTDDPEVRGKILYLPNYDIAMAQQLYPGCDVWLNNPLRPFEACGTSGMKAALNGALNLSILDGWWDEWYDGQNGWAIPTADGVEDPDRRDDLESAALYELLERTVVPTFYDRDEDGLPQRWLEMVSHTLSTLGPKVLADRMVRDYTEQYYWPAAHAAWSAAADDFAGARDLAAYVEQVHASWPQVRIDHVDADGLSDAPQIGDEISVHAFVGLGDLDPHQVRVQMAYGRANAEDTLTDLEYVDLEPTQSYEEGRHRFDGRMRLARTGALGWTVRVLPRHGQLAGAAELGLVTLP</sequence>
<accession>A0ABV5V3W2</accession>
<evidence type="ECO:0000256" key="4">
    <source>
        <dbReference type="ARBA" id="ARBA00012591"/>
    </source>
</evidence>
<evidence type="ECO:0000256" key="9">
    <source>
        <dbReference type="ARBA" id="ARBA00023277"/>
    </source>
</evidence>
<dbReference type="PANTHER" id="PTHR42655">
    <property type="entry name" value="GLYCOGEN PHOSPHORYLASE"/>
    <property type="match status" value="1"/>
</dbReference>
<dbReference type="InterPro" id="IPR035090">
    <property type="entry name" value="Pyridoxal_P_attach_site"/>
</dbReference>
<evidence type="ECO:0000256" key="3">
    <source>
        <dbReference type="ARBA" id="ARBA00006047"/>
    </source>
</evidence>
<name>A0ABV5V3W2_9MICO</name>
<comment type="caution">
    <text evidence="12">The sequence shown here is derived from an EMBL/GenBank/DDBJ whole genome shotgun (WGS) entry which is preliminary data.</text>
</comment>
<keyword evidence="5" id="KW-0021">Allosteric enzyme</keyword>
<dbReference type="Proteomes" id="UP001589613">
    <property type="component" value="Unassembled WGS sequence"/>
</dbReference>
<gene>
    <name evidence="12" type="primary">glgP</name>
    <name evidence="12" type="ORF">ACFFN0_10715</name>
</gene>
<dbReference type="PIRSF" id="PIRSF000460">
    <property type="entry name" value="Pprylas_GlgP"/>
    <property type="match status" value="1"/>
</dbReference>
<feature type="domain" description="DUF3417" evidence="11">
    <location>
        <begin position="13"/>
        <end position="128"/>
    </location>
</feature>
<dbReference type="InterPro" id="IPR000811">
    <property type="entry name" value="Glyco_trans_35"/>
</dbReference>
<dbReference type="InterPro" id="IPR011834">
    <property type="entry name" value="Agluc_phsphrylas"/>
</dbReference>
<keyword evidence="9" id="KW-0119">Carbohydrate metabolism</keyword>
<dbReference type="Pfam" id="PF00343">
    <property type="entry name" value="Phosphorylase"/>
    <property type="match status" value="1"/>
</dbReference>
<comment type="cofactor">
    <cofactor evidence="2">
        <name>pyridoxal 5'-phosphate</name>
        <dbReference type="ChEBI" id="CHEBI:597326"/>
    </cofactor>
</comment>
<dbReference type="InterPro" id="IPR052182">
    <property type="entry name" value="Glycogen/Maltodextrin_Phosph"/>
</dbReference>
<dbReference type="EMBL" id="JBHMAX010000019">
    <property type="protein sequence ID" value="MFB9732513.1"/>
    <property type="molecule type" value="Genomic_DNA"/>
</dbReference>
<keyword evidence="13" id="KW-1185">Reference proteome</keyword>
<evidence type="ECO:0000256" key="5">
    <source>
        <dbReference type="ARBA" id="ARBA00022533"/>
    </source>
</evidence>
<dbReference type="NCBIfam" id="TIGR02094">
    <property type="entry name" value="more_P_ylases"/>
    <property type="match status" value="1"/>
</dbReference>
<dbReference type="Gene3D" id="3.40.50.2000">
    <property type="entry name" value="Glycogen Phosphorylase B"/>
    <property type="match status" value="3"/>
</dbReference>
<reference evidence="12 13" key="1">
    <citation type="submission" date="2024-09" db="EMBL/GenBank/DDBJ databases">
        <authorList>
            <person name="Sun Q."/>
            <person name="Mori K."/>
        </authorList>
    </citation>
    <scope>NUCLEOTIDE SEQUENCE [LARGE SCALE GENOMIC DNA]</scope>
    <source>
        <strain evidence="12 13">JCM 12763</strain>
    </source>
</reference>
<dbReference type="EC" id="2.4.1.1" evidence="4"/>
<evidence type="ECO:0000313" key="12">
    <source>
        <dbReference type="EMBL" id="MFB9732513.1"/>
    </source>
</evidence>
<dbReference type="PROSITE" id="PS00102">
    <property type="entry name" value="PHOSPHORYLASE"/>
    <property type="match status" value="1"/>
</dbReference>
<keyword evidence="6" id="KW-0328">Glycosyltransferase</keyword>
<comment type="function">
    <text evidence="10">Phosphorylase is an important allosteric enzyme in carbohydrate metabolism. Enzymes from different sources differ in their regulatory mechanisms and in their natural substrates. However, all known phosphorylases share catalytic and structural properties.</text>
</comment>
<protein>
    <recommendedName>
        <fullName evidence="4">glycogen phosphorylase</fullName>
        <ecNumber evidence="4">2.4.1.1</ecNumber>
    </recommendedName>
</protein>